<dbReference type="KEGG" id="pcu:PC_RS04780"/>
<keyword evidence="2" id="KW-1185">Reference proteome</keyword>
<name>Q6MCI4_PARUW</name>
<reference evidence="1 2" key="1">
    <citation type="journal article" date="2004" name="Science">
        <title>Illuminating the evolutionary history of chlamydiae.</title>
        <authorList>
            <person name="Horn M."/>
            <person name="Collingro A."/>
            <person name="Schmitz-Esser S."/>
            <person name="Beier C.L."/>
            <person name="Purkhold U."/>
            <person name="Fartmann B."/>
            <person name="Brandt P."/>
            <person name="Nyakatura G.J."/>
            <person name="Droege M."/>
            <person name="Frishman D."/>
            <person name="Rattei T."/>
            <person name="Mewes H."/>
            <person name="Wagner M."/>
        </authorList>
    </citation>
    <scope>NUCLEOTIDE SEQUENCE [LARGE SCALE GENOMIC DNA]</scope>
    <source>
        <strain evidence="1 2">UWE25</strain>
    </source>
</reference>
<dbReference type="EMBL" id="BX908798">
    <property type="protein sequence ID" value="CAF23715.1"/>
    <property type="molecule type" value="Genomic_DNA"/>
</dbReference>
<proteinExistence type="predicted"/>
<dbReference type="RefSeq" id="WP_011175541.1">
    <property type="nucleotide sequence ID" value="NC_005861.2"/>
</dbReference>
<evidence type="ECO:0000313" key="2">
    <source>
        <dbReference type="Proteomes" id="UP000000529"/>
    </source>
</evidence>
<dbReference type="Proteomes" id="UP000000529">
    <property type="component" value="Chromosome"/>
</dbReference>
<protein>
    <submittedName>
        <fullName evidence="1">Uncharacterized protein</fullName>
    </submittedName>
</protein>
<dbReference type="STRING" id="264201.pc0991"/>
<accession>Q6MCI4</accession>
<organism evidence="1 2">
    <name type="scientific">Protochlamydia amoebophila (strain UWE25)</name>
    <dbReference type="NCBI Taxonomy" id="264201"/>
    <lineage>
        <taxon>Bacteria</taxon>
        <taxon>Pseudomonadati</taxon>
        <taxon>Chlamydiota</taxon>
        <taxon>Chlamydiia</taxon>
        <taxon>Parachlamydiales</taxon>
        <taxon>Parachlamydiaceae</taxon>
        <taxon>Candidatus Protochlamydia</taxon>
    </lineage>
</organism>
<sequence>MSVQLLKRLGYILKLLFVRLTNSREISWIAGEIFPSPVCSLTINPKDFHFYLAFVKASFLK</sequence>
<evidence type="ECO:0000313" key="1">
    <source>
        <dbReference type="EMBL" id="CAF23715.1"/>
    </source>
</evidence>
<gene>
    <name evidence="1" type="ORF">PC_RS04780</name>
</gene>
<dbReference type="HOGENOM" id="CLU_2918544_0_0_0"/>
<dbReference type="AlphaFoldDB" id="Q6MCI4"/>